<comment type="similarity">
    <text evidence="5">Belongs to the bacteriophage holin family. Cp-1 holin subfamily.</text>
</comment>
<evidence type="ECO:0000313" key="9">
    <source>
        <dbReference type="Proteomes" id="UP000544413"/>
    </source>
</evidence>
<name>A0A841YN76_9LIST</name>
<evidence type="ECO:0000256" key="4">
    <source>
        <dbReference type="ARBA" id="ARBA00023136"/>
    </source>
</evidence>
<evidence type="ECO:0000256" key="5">
    <source>
        <dbReference type="ARBA" id="ARBA00023600"/>
    </source>
</evidence>
<dbReference type="Pfam" id="PF05105">
    <property type="entry name" value="Phage_holin_4_1"/>
    <property type="match status" value="1"/>
</dbReference>
<feature type="transmembrane region" description="Helical" evidence="6">
    <location>
        <begin position="65"/>
        <end position="84"/>
    </location>
</feature>
<keyword evidence="4 6" id="KW-0472">Membrane</keyword>
<organism evidence="7 9">
    <name type="scientific">Listeria booriae</name>
    <dbReference type="NCBI Taxonomy" id="1552123"/>
    <lineage>
        <taxon>Bacteria</taxon>
        <taxon>Bacillati</taxon>
        <taxon>Bacillota</taxon>
        <taxon>Bacilli</taxon>
        <taxon>Bacillales</taxon>
        <taxon>Listeriaceae</taxon>
        <taxon>Listeria</taxon>
    </lineage>
</organism>
<accession>A0A841YN76</accession>
<gene>
    <name evidence="7" type="ORF">HB836_11235</name>
    <name evidence="8" type="ORF">HB904_17030</name>
</gene>
<feature type="transmembrane region" description="Helical" evidence="6">
    <location>
        <begin position="24"/>
        <end position="44"/>
    </location>
</feature>
<dbReference type="GO" id="GO:0016020">
    <property type="term" value="C:membrane"/>
    <property type="evidence" value="ECO:0007669"/>
    <property type="project" value="UniProtKB-SubCell"/>
</dbReference>
<dbReference type="NCBIfam" id="TIGR01593">
    <property type="entry name" value="holin_tox_secr"/>
    <property type="match status" value="1"/>
</dbReference>
<keyword evidence="2 6" id="KW-0812">Transmembrane</keyword>
<feature type="transmembrane region" description="Helical" evidence="6">
    <location>
        <begin position="90"/>
        <end position="108"/>
    </location>
</feature>
<dbReference type="EMBL" id="JAARPT010000006">
    <property type="protein sequence ID" value="MBC1402152.1"/>
    <property type="molecule type" value="Genomic_DNA"/>
</dbReference>
<dbReference type="AlphaFoldDB" id="A0A841YN76"/>
<dbReference type="Proteomes" id="UP000544413">
    <property type="component" value="Unassembled WGS sequence"/>
</dbReference>
<comment type="subcellular location">
    <subcellularLocation>
        <location evidence="1">Membrane</location>
        <topology evidence="1">Multi-pass membrane protein</topology>
    </subcellularLocation>
</comment>
<sequence>MRGIEDMEIMQPALTFLFGEGLTMIHFLVFVVVLDLVTGYMKAFSKKTKFSFKSAKNYQGLMKKLSIFIAVMVAAMIDVISINFTNQQLHVALIFTCAMIIMELLSIVENLEEVGLKVPFLTQLLHRFNKQIEDEQENKIEEDDKFENQ</sequence>
<reference evidence="9 10" key="1">
    <citation type="submission" date="2020-03" db="EMBL/GenBank/DDBJ databases">
        <title>Soil Listeria distribution.</title>
        <authorList>
            <person name="Liao J."/>
            <person name="Wiedmann M."/>
        </authorList>
    </citation>
    <scope>NUCLEOTIDE SEQUENCE [LARGE SCALE GENOMIC DNA]</scope>
    <source>
        <strain evidence="8 10">FSL L7-1299</strain>
        <strain evidence="7 9">FSL L7-1658</strain>
    </source>
</reference>
<evidence type="ECO:0000256" key="2">
    <source>
        <dbReference type="ARBA" id="ARBA00022692"/>
    </source>
</evidence>
<evidence type="ECO:0000256" key="1">
    <source>
        <dbReference type="ARBA" id="ARBA00004141"/>
    </source>
</evidence>
<proteinExistence type="inferred from homology"/>
<dbReference type="Proteomes" id="UP000574104">
    <property type="component" value="Unassembled WGS sequence"/>
</dbReference>
<dbReference type="RefSeq" id="WP_185406308.1">
    <property type="nucleotide sequence ID" value="NZ_JAARPT010000006.1"/>
</dbReference>
<evidence type="ECO:0000256" key="3">
    <source>
        <dbReference type="ARBA" id="ARBA00022989"/>
    </source>
</evidence>
<evidence type="ECO:0000313" key="8">
    <source>
        <dbReference type="EMBL" id="MBC1617884.1"/>
    </source>
</evidence>
<comment type="caution">
    <text evidence="7">The sequence shown here is derived from an EMBL/GenBank/DDBJ whole genome shotgun (WGS) entry which is preliminary data.</text>
</comment>
<dbReference type="InterPro" id="IPR006480">
    <property type="entry name" value="Phage_holin_4_1"/>
</dbReference>
<keyword evidence="3 6" id="KW-1133">Transmembrane helix</keyword>
<evidence type="ECO:0000313" key="7">
    <source>
        <dbReference type="EMBL" id="MBC1402152.1"/>
    </source>
</evidence>
<evidence type="ECO:0000313" key="10">
    <source>
        <dbReference type="Proteomes" id="UP000574104"/>
    </source>
</evidence>
<protein>
    <submittedName>
        <fullName evidence="7">Phage holin family protein</fullName>
    </submittedName>
</protein>
<dbReference type="EMBL" id="JAARSH010000015">
    <property type="protein sequence ID" value="MBC1617884.1"/>
    <property type="molecule type" value="Genomic_DNA"/>
</dbReference>
<evidence type="ECO:0000256" key="6">
    <source>
        <dbReference type="SAM" id="Phobius"/>
    </source>
</evidence>